<dbReference type="PANTHER" id="PTHR48097">
    <property type="entry name" value="L-THREONINE ALDOLASE-RELATED"/>
    <property type="match status" value="1"/>
</dbReference>
<dbReference type="InterPro" id="IPR015421">
    <property type="entry name" value="PyrdxlP-dep_Trfase_major"/>
</dbReference>
<dbReference type="Pfam" id="PF01212">
    <property type="entry name" value="Beta_elim_lyase"/>
    <property type="match status" value="1"/>
</dbReference>
<protein>
    <submittedName>
        <fullName evidence="5">Beta-eliminating lyase</fullName>
    </submittedName>
</protein>
<dbReference type="Proteomes" id="UP000003455">
    <property type="component" value="Chromosome"/>
</dbReference>
<dbReference type="GO" id="GO:0016829">
    <property type="term" value="F:lyase activity"/>
    <property type="evidence" value="ECO:0007669"/>
    <property type="project" value="UniProtKB-KW"/>
</dbReference>
<dbReference type="AlphaFoldDB" id="A0A0E1X8A6"/>
<comment type="caution">
    <text evidence="5">The sequence shown here is derived from an EMBL/GenBank/DDBJ whole genome shotgun (WGS) entry which is preliminary data.</text>
</comment>
<name>A0A0E1X8A6_STAAU</name>
<dbReference type="Gene3D" id="3.40.640.10">
    <property type="entry name" value="Type I PLP-dependent aspartate aminotransferase-like (Major domain)"/>
    <property type="match status" value="1"/>
</dbReference>
<evidence type="ECO:0000256" key="2">
    <source>
        <dbReference type="ARBA" id="ARBA00006966"/>
    </source>
</evidence>
<comment type="similarity">
    <text evidence="2">Belongs to the threonine aldolase family.</text>
</comment>
<dbReference type="PANTHER" id="PTHR48097:SF5">
    <property type="entry name" value="LOW SPECIFICITY L-THREONINE ALDOLASE"/>
    <property type="match status" value="1"/>
</dbReference>
<dbReference type="GO" id="GO:0006520">
    <property type="term" value="P:amino acid metabolic process"/>
    <property type="evidence" value="ECO:0007669"/>
    <property type="project" value="InterPro"/>
</dbReference>
<feature type="domain" description="Aromatic amino acid beta-eliminating lyase/threonine aldolase" evidence="4">
    <location>
        <begin position="40"/>
        <end position="254"/>
    </location>
</feature>
<dbReference type="InterPro" id="IPR015424">
    <property type="entry name" value="PyrdxlP-dep_Trfase"/>
</dbReference>
<evidence type="ECO:0000256" key="1">
    <source>
        <dbReference type="ARBA" id="ARBA00001933"/>
    </source>
</evidence>
<comment type="cofactor">
    <cofactor evidence="1">
        <name>pyridoxal 5'-phosphate</name>
        <dbReference type="ChEBI" id="CHEBI:597326"/>
    </cofactor>
</comment>
<reference evidence="5" key="1">
    <citation type="submission" date="2010-05" db="EMBL/GenBank/DDBJ databases">
        <authorList>
            <person name="Muzny D."/>
            <person name="Qin X."/>
            <person name="Buhay C."/>
            <person name="Dugan-Rocha S."/>
            <person name="Ding Y."/>
            <person name="Chen G."/>
            <person name="Hawes A."/>
            <person name="Holder M."/>
            <person name="Jhangiani S."/>
            <person name="Johnson A."/>
            <person name="Khan Z."/>
            <person name="Li Z."/>
            <person name="Liu W."/>
            <person name="Liu X."/>
            <person name="Perez L."/>
            <person name="Shen H."/>
            <person name="Wang Q."/>
            <person name="Watt J."/>
            <person name="Xi L."/>
            <person name="Xin Y."/>
            <person name="Zhou J."/>
            <person name="Deng J."/>
            <person name="Jiang H."/>
            <person name="Liu Y."/>
            <person name="Qu J."/>
            <person name="Song X.-Z."/>
            <person name="Zhang L."/>
            <person name="Villasana D."/>
            <person name="Johnson A."/>
            <person name="Liu J."/>
            <person name="Liyanage D."/>
            <person name="Lorensuhewa L."/>
            <person name="Robinson T."/>
            <person name="Song A."/>
            <person name="Song B.-B."/>
            <person name="Dinh H."/>
            <person name="Thornton R."/>
            <person name="Coyle M."/>
            <person name="Francisco L."/>
            <person name="Jackson L."/>
            <person name="Javaid M."/>
            <person name="Korchina V."/>
            <person name="Kovar C."/>
            <person name="Mata R."/>
            <person name="Mathew T."/>
            <person name="Ngo R."/>
            <person name="Nguyen L."/>
            <person name="Nguyen N."/>
            <person name="Okwuonu G."/>
            <person name="Ongeri F."/>
            <person name="Pham C."/>
            <person name="Simmons D."/>
            <person name="Wilczek-Boney K."/>
            <person name="Hale W."/>
            <person name="Jakkamsetti A."/>
            <person name="Pham P."/>
            <person name="Ruth R."/>
            <person name="San Lucas F."/>
            <person name="Warren J."/>
            <person name="Zhang J."/>
            <person name="Zhao Z."/>
            <person name="Zhou C."/>
            <person name="Zhu D."/>
            <person name="Lee S."/>
            <person name="Bess C."/>
            <person name="Blankenburg K."/>
            <person name="Forbes L."/>
            <person name="Fu Q."/>
            <person name="Gubbala S."/>
            <person name="Hirani K."/>
            <person name="Jayaseelan J.C."/>
            <person name="Lara F."/>
            <person name="Munidasa M."/>
            <person name="Palculict T."/>
            <person name="Patil S."/>
            <person name="Pu L.-L."/>
            <person name="Saada N."/>
            <person name="Tang L."/>
            <person name="Weissenberger G."/>
            <person name="Zhu Y."/>
            <person name="Hemphill L."/>
            <person name="Shang Y."/>
            <person name="Youmans B."/>
            <person name="Ayvaz T."/>
            <person name="Ross M."/>
            <person name="Santibanez J."/>
            <person name="Aqrawi P."/>
            <person name="Gross S."/>
            <person name="Joshi V."/>
            <person name="Fowler G."/>
            <person name="Nazareth L."/>
            <person name="Reid J."/>
            <person name="Worley K."/>
            <person name="Petrosino J."/>
            <person name="Highlander S."/>
            <person name="Gibbs R."/>
        </authorList>
    </citation>
    <scope>NUCLEOTIDE SEQUENCE [LARGE SCALE GENOMIC DNA]</scope>
    <source>
        <strain evidence="5">MN8</strain>
    </source>
</reference>
<sequence length="351" mass="39597">MLILVLGGNVVISFENDYLEGAHEKVLKRLVDTNLVQASGYGFDQFTAQAIEKIKDTIDCPNATIRFLVGGTQTNQVVINSMLESYEGVISADTGHVAVHEGGAIEYSGHKVITIPSKEGKVSASDVETYMETFKSDFKKDHMVFPGMVYISHPTEYGTLYSKSELEELCKVCKQYQLPLFMDGARLGYGLMSDQSDMTIKDIAKYCDVFYIGGTKIGALCGEAIVFTKNNEPKQFTTRIKHHGALLAKGRLTGIQFLELFTDNLYFNISRHAIEMANKMKDGFINKGYRLYFDSPTNQQFFILSNEKIAELEQKVKFAVWEKYDDQHRVVRFATSWATTEENLNKLLELI</sequence>
<gene>
    <name evidence="5" type="ORF">HMPREF0769_12431</name>
</gene>
<dbReference type="SUPFAM" id="SSF53383">
    <property type="entry name" value="PLP-dependent transferases"/>
    <property type="match status" value="1"/>
</dbReference>
<dbReference type="Gene3D" id="3.90.1150.10">
    <property type="entry name" value="Aspartate Aminotransferase, domain 1"/>
    <property type="match status" value="1"/>
</dbReference>
<evidence type="ECO:0000313" key="5">
    <source>
        <dbReference type="EMBL" id="EFH94810.1"/>
    </source>
</evidence>
<accession>A0A0E1X8A6</accession>
<dbReference type="InterPro" id="IPR001597">
    <property type="entry name" value="ArAA_b-elim_lyase/Thr_aldolase"/>
</dbReference>
<evidence type="ECO:0000256" key="3">
    <source>
        <dbReference type="ARBA" id="ARBA00022898"/>
    </source>
</evidence>
<dbReference type="HOGENOM" id="CLU_049619_1_0_9"/>
<dbReference type="InterPro" id="IPR015422">
    <property type="entry name" value="PyrdxlP-dep_Trfase_small"/>
</dbReference>
<evidence type="ECO:0000259" key="4">
    <source>
        <dbReference type="Pfam" id="PF01212"/>
    </source>
</evidence>
<proteinExistence type="inferred from homology"/>
<dbReference type="EMBL" id="ACJA02000004">
    <property type="protein sequence ID" value="EFH94810.1"/>
    <property type="molecule type" value="Genomic_DNA"/>
</dbReference>
<organism evidence="5">
    <name type="scientific">Staphylococcus aureus subsp. aureus MN8</name>
    <dbReference type="NCBI Taxonomy" id="548470"/>
    <lineage>
        <taxon>Bacteria</taxon>
        <taxon>Bacillati</taxon>
        <taxon>Bacillota</taxon>
        <taxon>Bacilli</taxon>
        <taxon>Bacillales</taxon>
        <taxon>Staphylococcaceae</taxon>
        <taxon>Staphylococcus</taxon>
    </lineage>
</organism>
<keyword evidence="3" id="KW-0663">Pyridoxal phosphate</keyword>
<keyword evidence="5" id="KW-0456">Lyase</keyword>